<dbReference type="GO" id="GO:0016020">
    <property type="term" value="C:membrane"/>
    <property type="evidence" value="ECO:0007669"/>
    <property type="project" value="UniProtKB-SubCell"/>
</dbReference>
<evidence type="ECO:0000313" key="8">
    <source>
        <dbReference type="EMBL" id="MBM9937613.1"/>
    </source>
</evidence>
<proteinExistence type="predicted"/>
<comment type="subcellular location">
    <subcellularLocation>
        <location evidence="1">Membrane</location>
        <topology evidence="1">Single-pass membrane protein</topology>
    </subcellularLocation>
</comment>
<keyword evidence="2 6" id="KW-0812">Transmembrane</keyword>
<dbReference type="Proteomes" id="UP000784064">
    <property type="component" value="Unassembled WGS sequence"/>
</dbReference>
<dbReference type="InterPro" id="IPR006260">
    <property type="entry name" value="TonB/TolA_C"/>
</dbReference>
<protein>
    <submittedName>
        <fullName evidence="7">TonB family protein</fullName>
    </submittedName>
</protein>
<evidence type="ECO:0000256" key="6">
    <source>
        <dbReference type="SAM" id="Phobius"/>
    </source>
</evidence>
<gene>
    <name evidence="7" type="ORF">JJW18_00850</name>
    <name evidence="8" type="ORF">JJW19_05615</name>
</gene>
<evidence type="ECO:0000256" key="3">
    <source>
        <dbReference type="ARBA" id="ARBA00022989"/>
    </source>
</evidence>
<reference evidence="7" key="2">
    <citation type="submission" date="2021-01" db="EMBL/GenBank/DDBJ databases">
        <authorList>
            <person name="Yu Y."/>
        </authorList>
    </citation>
    <scope>NUCLEOTIDE SEQUENCE</scope>
    <source>
        <strain evidence="7">As-5</strain>
        <strain evidence="8">As-6</strain>
    </source>
</reference>
<dbReference type="SUPFAM" id="SSF74653">
    <property type="entry name" value="TolA/TonB C-terminal domain"/>
    <property type="match status" value="1"/>
</dbReference>
<evidence type="ECO:0000256" key="2">
    <source>
        <dbReference type="ARBA" id="ARBA00022692"/>
    </source>
</evidence>
<evidence type="ECO:0000313" key="7">
    <source>
        <dbReference type="EMBL" id="MBM9912017.1"/>
    </source>
</evidence>
<keyword evidence="9" id="KW-1185">Reference proteome</keyword>
<dbReference type="RefSeq" id="WP_205404293.1">
    <property type="nucleotide sequence ID" value="NZ_JAFFTA010000001.1"/>
</dbReference>
<feature type="region of interest" description="Disordered" evidence="5">
    <location>
        <begin position="52"/>
        <end position="136"/>
    </location>
</feature>
<accession>A0AAW4GD48</accession>
<feature type="compositionally biased region" description="Pro residues" evidence="5">
    <location>
        <begin position="89"/>
        <end position="101"/>
    </location>
</feature>
<feature type="compositionally biased region" description="Acidic residues" evidence="5">
    <location>
        <begin position="77"/>
        <end position="88"/>
    </location>
</feature>
<dbReference type="Gene3D" id="3.30.1150.10">
    <property type="match status" value="1"/>
</dbReference>
<feature type="compositionally biased region" description="Pro residues" evidence="5">
    <location>
        <begin position="57"/>
        <end position="70"/>
    </location>
</feature>
<feature type="compositionally biased region" description="Gly residues" evidence="5">
    <location>
        <begin position="125"/>
        <end position="136"/>
    </location>
</feature>
<dbReference type="EMBL" id="JAFFTB010000009">
    <property type="protein sequence ID" value="MBM9937613.1"/>
    <property type="molecule type" value="Genomic_DNA"/>
</dbReference>
<keyword evidence="3 6" id="KW-1133">Transmembrane helix</keyword>
<dbReference type="EMBL" id="JAFFTA010000001">
    <property type="protein sequence ID" value="MBM9912017.1"/>
    <property type="molecule type" value="Genomic_DNA"/>
</dbReference>
<organism evidence="7 10">
    <name type="scientific">Stenotrophomonas lactitubi</name>
    <dbReference type="NCBI Taxonomy" id="2045214"/>
    <lineage>
        <taxon>Bacteria</taxon>
        <taxon>Pseudomonadati</taxon>
        <taxon>Pseudomonadota</taxon>
        <taxon>Gammaproteobacteria</taxon>
        <taxon>Lysobacterales</taxon>
        <taxon>Lysobacteraceae</taxon>
        <taxon>Stenotrophomonas</taxon>
    </lineage>
</organism>
<evidence type="ECO:0000256" key="5">
    <source>
        <dbReference type="SAM" id="MobiDB-lite"/>
    </source>
</evidence>
<evidence type="ECO:0000313" key="10">
    <source>
        <dbReference type="Proteomes" id="UP000784064"/>
    </source>
</evidence>
<dbReference type="Proteomes" id="UP000749453">
    <property type="component" value="Unassembled WGS sequence"/>
</dbReference>
<dbReference type="AlphaFoldDB" id="A0AAW4GD48"/>
<keyword evidence="4 6" id="KW-0472">Membrane</keyword>
<sequence>MAGHRPPLQEPGTRGRQLLVTIALVLAALLVLGVALWWLLFKDTASSRRPVVQPPMLALPPPPPPPPPPEKPPEPETPPEETVPEPEPLDQPTPAEEPTPTPDNADPVTMDADAQAGGDSFGIQSGSGGGSSGVGRGGAGNASYGRYLGYLMQQAISRDARVKRLAFQLQVNVWLAPDGRLEKVELVRGSGNEEADVAVLDALRQIGKVDQMPPASLDFPARVLIQGRRPGA</sequence>
<dbReference type="Pfam" id="PF13103">
    <property type="entry name" value="TonB_2"/>
    <property type="match status" value="1"/>
</dbReference>
<feature type="transmembrane region" description="Helical" evidence="6">
    <location>
        <begin position="18"/>
        <end position="40"/>
    </location>
</feature>
<comment type="caution">
    <text evidence="7">The sequence shown here is derived from an EMBL/GenBank/DDBJ whole genome shotgun (WGS) entry which is preliminary data.</text>
</comment>
<name>A0AAW4GD48_9GAMM</name>
<evidence type="ECO:0000313" key="9">
    <source>
        <dbReference type="Proteomes" id="UP000749453"/>
    </source>
</evidence>
<dbReference type="NCBIfam" id="TIGR01352">
    <property type="entry name" value="tonB_Cterm"/>
    <property type="match status" value="1"/>
</dbReference>
<evidence type="ECO:0000256" key="4">
    <source>
        <dbReference type="ARBA" id="ARBA00023136"/>
    </source>
</evidence>
<evidence type="ECO:0000256" key="1">
    <source>
        <dbReference type="ARBA" id="ARBA00004167"/>
    </source>
</evidence>
<reference evidence="9" key="1">
    <citation type="submission" date="2021-01" db="EMBL/GenBank/DDBJ databases">
        <title>Stenotrophomonas maltophilia.</title>
        <authorList>
            <person name="Yu Y."/>
        </authorList>
    </citation>
    <scope>NUCLEOTIDE SEQUENCE [LARGE SCALE GENOMIC DNA]</scope>
    <source>
        <strain evidence="9">As-6</strain>
    </source>
</reference>